<dbReference type="SUPFAM" id="SSF52540">
    <property type="entry name" value="P-loop containing nucleoside triphosphate hydrolases"/>
    <property type="match status" value="1"/>
</dbReference>
<dbReference type="EMBL" id="JAKELO010000002">
    <property type="protein sequence ID" value="MDE4908069.1"/>
    <property type="molecule type" value="Genomic_DNA"/>
</dbReference>
<dbReference type="InterPro" id="IPR003439">
    <property type="entry name" value="ABC_transporter-like_ATP-bd"/>
</dbReference>
<evidence type="ECO:0000313" key="7">
    <source>
        <dbReference type="Proteomes" id="UP001143747"/>
    </source>
</evidence>
<evidence type="ECO:0000259" key="5">
    <source>
        <dbReference type="PROSITE" id="PS50893"/>
    </source>
</evidence>
<dbReference type="InterPro" id="IPR025302">
    <property type="entry name" value="DrrA1/2-like_C"/>
</dbReference>
<reference evidence="6" key="1">
    <citation type="submission" date="2022-01" db="EMBL/GenBank/DDBJ databases">
        <title>Draft genome of Methanogenium marinum DSM 15558.</title>
        <authorList>
            <person name="Chen S.-C."/>
            <person name="You Y.-T."/>
        </authorList>
    </citation>
    <scope>NUCLEOTIDE SEQUENCE</scope>
    <source>
        <strain evidence="6">DSM 15558</strain>
    </source>
</reference>
<dbReference type="InterPro" id="IPR003593">
    <property type="entry name" value="AAA+_ATPase"/>
</dbReference>
<keyword evidence="4 6" id="KW-0067">ATP-binding</keyword>
<dbReference type="PANTHER" id="PTHR42711">
    <property type="entry name" value="ABC TRANSPORTER ATP-BINDING PROTEIN"/>
    <property type="match status" value="1"/>
</dbReference>
<evidence type="ECO:0000256" key="2">
    <source>
        <dbReference type="ARBA" id="ARBA00022448"/>
    </source>
</evidence>
<evidence type="ECO:0000256" key="3">
    <source>
        <dbReference type="ARBA" id="ARBA00022741"/>
    </source>
</evidence>
<dbReference type="RefSeq" id="WP_274924704.1">
    <property type="nucleotide sequence ID" value="NZ_JAKELO010000002.1"/>
</dbReference>
<protein>
    <submittedName>
        <fullName evidence="6">ABC transporter ATP-binding protein</fullName>
    </submittedName>
</protein>
<sequence>MIEARGLVKDYGTFRALDEVSFSFDDPGIFGIIGHNGAGKTTLLKCMAGLIQPTAGDLVIEGIDVRRNPARLKEMLGYLPEESRLYETMTVESYLRFFGDIYGIPADECRIRSDKLLSSLKLDPQGKRIGELSKGMRRKVAIARSLLHKPSLLIYDEPTSGLDPMTSRYIIGYLAHLRDTMQKTILLSAHNLYQVEEICDRVLILRQGKIAAFGTMDELREQFGSLSYHIRFVTADPSALPHSLSFEEESGEYVVIAESMDDLNSVTAAVASAGGTLRGIESRYPSLEEMLLMIGK</sequence>
<dbReference type="PROSITE" id="PS00211">
    <property type="entry name" value="ABC_TRANSPORTER_1"/>
    <property type="match status" value="1"/>
</dbReference>
<dbReference type="PROSITE" id="PS50893">
    <property type="entry name" value="ABC_TRANSPORTER_2"/>
    <property type="match status" value="1"/>
</dbReference>
<dbReference type="Proteomes" id="UP001143747">
    <property type="component" value="Unassembled WGS sequence"/>
</dbReference>
<dbReference type="GO" id="GO:0016887">
    <property type="term" value="F:ATP hydrolysis activity"/>
    <property type="evidence" value="ECO:0007669"/>
    <property type="project" value="InterPro"/>
</dbReference>
<comment type="similarity">
    <text evidence="1">Belongs to the ABC transporter superfamily.</text>
</comment>
<dbReference type="InterPro" id="IPR027417">
    <property type="entry name" value="P-loop_NTPase"/>
</dbReference>
<dbReference type="CDD" id="cd03230">
    <property type="entry name" value="ABC_DR_subfamily_A"/>
    <property type="match status" value="1"/>
</dbReference>
<keyword evidence="2" id="KW-0813">Transport</keyword>
<dbReference type="Gene3D" id="3.40.50.300">
    <property type="entry name" value="P-loop containing nucleotide triphosphate hydrolases"/>
    <property type="match status" value="1"/>
</dbReference>
<evidence type="ECO:0000313" key="6">
    <source>
        <dbReference type="EMBL" id="MDE4908069.1"/>
    </source>
</evidence>
<dbReference type="Pfam" id="PF00005">
    <property type="entry name" value="ABC_tran"/>
    <property type="match status" value="1"/>
</dbReference>
<accession>A0A9Q4KT18</accession>
<keyword evidence="7" id="KW-1185">Reference proteome</keyword>
<dbReference type="AlphaFoldDB" id="A0A9Q4KT18"/>
<dbReference type="GO" id="GO:0005524">
    <property type="term" value="F:ATP binding"/>
    <property type="evidence" value="ECO:0007669"/>
    <property type="project" value="UniProtKB-KW"/>
</dbReference>
<dbReference type="SMART" id="SM00382">
    <property type="entry name" value="AAA"/>
    <property type="match status" value="1"/>
</dbReference>
<keyword evidence="3" id="KW-0547">Nucleotide-binding</keyword>
<comment type="caution">
    <text evidence="6">The sequence shown here is derived from an EMBL/GenBank/DDBJ whole genome shotgun (WGS) entry which is preliminary data.</text>
</comment>
<evidence type="ECO:0000256" key="1">
    <source>
        <dbReference type="ARBA" id="ARBA00005417"/>
    </source>
</evidence>
<evidence type="ECO:0000256" key="4">
    <source>
        <dbReference type="ARBA" id="ARBA00022840"/>
    </source>
</evidence>
<dbReference type="PANTHER" id="PTHR42711:SF5">
    <property type="entry name" value="ABC TRANSPORTER ATP-BINDING PROTEIN NATA"/>
    <property type="match status" value="1"/>
</dbReference>
<dbReference type="InterPro" id="IPR017871">
    <property type="entry name" value="ABC_transporter-like_CS"/>
</dbReference>
<feature type="domain" description="ABC transporter" evidence="5">
    <location>
        <begin position="2"/>
        <end position="232"/>
    </location>
</feature>
<dbReference type="Pfam" id="PF13732">
    <property type="entry name" value="DrrA1-3_C"/>
    <property type="match status" value="1"/>
</dbReference>
<organism evidence="6 7">
    <name type="scientific">Methanogenium marinum</name>
    <dbReference type="NCBI Taxonomy" id="348610"/>
    <lineage>
        <taxon>Archaea</taxon>
        <taxon>Methanobacteriati</taxon>
        <taxon>Methanobacteriota</taxon>
        <taxon>Stenosarchaea group</taxon>
        <taxon>Methanomicrobia</taxon>
        <taxon>Methanomicrobiales</taxon>
        <taxon>Methanomicrobiaceae</taxon>
        <taxon>Methanogenium</taxon>
    </lineage>
</organism>
<name>A0A9Q4KT18_9EURY</name>
<proteinExistence type="inferred from homology"/>
<dbReference type="InterPro" id="IPR050763">
    <property type="entry name" value="ABC_transporter_ATP-binding"/>
</dbReference>
<gene>
    <name evidence="6" type="ORF">L0665_05530</name>
</gene>